<feature type="compositionally biased region" description="Basic and acidic residues" evidence="1">
    <location>
        <begin position="52"/>
        <end position="61"/>
    </location>
</feature>
<feature type="compositionally biased region" description="Low complexity" evidence="1">
    <location>
        <begin position="272"/>
        <end position="291"/>
    </location>
</feature>
<reference evidence="2" key="1">
    <citation type="journal article" date="2021" name="Sci. Rep.">
        <title>Diploid genomic architecture of Nitzschia inconspicua, an elite biomass production diatom.</title>
        <authorList>
            <person name="Oliver A."/>
            <person name="Podell S."/>
            <person name="Pinowska A."/>
            <person name="Traller J.C."/>
            <person name="Smith S.R."/>
            <person name="McClure R."/>
            <person name="Beliaev A."/>
            <person name="Bohutskyi P."/>
            <person name="Hill E.A."/>
            <person name="Rabines A."/>
            <person name="Zheng H."/>
            <person name="Allen L.Z."/>
            <person name="Kuo A."/>
            <person name="Grigoriev I.V."/>
            <person name="Allen A.E."/>
            <person name="Hazlebeck D."/>
            <person name="Allen E.E."/>
        </authorList>
    </citation>
    <scope>NUCLEOTIDE SEQUENCE</scope>
    <source>
        <strain evidence="2">Hildebrandi</strain>
    </source>
</reference>
<reference evidence="2" key="2">
    <citation type="submission" date="2021-04" db="EMBL/GenBank/DDBJ databases">
        <authorList>
            <person name="Podell S."/>
        </authorList>
    </citation>
    <scope>NUCLEOTIDE SEQUENCE</scope>
    <source>
        <strain evidence="2">Hildebrandi</strain>
    </source>
</reference>
<keyword evidence="3" id="KW-1185">Reference proteome</keyword>
<sequence>MEALSTPQETELVGALVDDILHADLSFSRSSEGNHSPRASEPIDQEEEEYGDDKRVNKNDAFDLPSGTFSPRLVGHLDEEVVNDTEYFLQPNEDGLIVEFCTTFATVTSDAGSVEAKSGLTSGPTDEQQEERANKNDGFDRPSDTFSPRLVGLLEEEAVNETKQCLQPNKDGLIVEFCTTFATETSEAGSIVAKNGLAAMLQIEFLTSATETITDQSQTTITESEQEPPGFLGRFFTSRKKRAEAKTRNEFDVEEITIADDSKDNYSEELGDSTMADSDSDIATDSTDGSSKQSYLYEAGTVGFSFLASTGTLSVAEQSTATSRSSSISFSESRDDFTGDSISQSSSLSCTETRDDSDLASGSMSPNTMDNDKEDYGSVTDTGDFETVADTGMSVVQEPRTGTLKVSDLKTKAIEPEPDIKISEKPAAAKMLKQVRKWFPWQMGFRRQESSSFDSQKLEVIRESEEEVVSIMELLRIDGSDDTSTKRKIQRFDEDCNKKRKSTSEVAVALSKSGPELEKTSFGSIDKKGFVPWNQRSSAKYKTNFATGSF</sequence>
<accession>A0A9K3PG39</accession>
<dbReference type="EMBL" id="JAGRRH010000021">
    <property type="protein sequence ID" value="KAG7346407.1"/>
    <property type="molecule type" value="Genomic_DNA"/>
</dbReference>
<dbReference type="Proteomes" id="UP000693970">
    <property type="component" value="Unassembled WGS sequence"/>
</dbReference>
<feature type="compositionally biased region" description="Polar residues" evidence="1">
    <location>
        <begin position="340"/>
        <end position="351"/>
    </location>
</feature>
<protein>
    <submittedName>
        <fullName evidence="2">Uncharacterized protein</fullName>
    </submittedName>
</protein>
<feature type="compositionally biased region" description="Polar residues" evidence="1">
    <location>
        <begin position="360"/>
        <end position="369"/>
    </location>
</feature>
<evidence type="ECO:0000313" key="2">
    <source>
        <dbReference type="EMBL" id="KAG7346407.1"/>
    </source>
</evidence>
<feature type="region of interest" description="Disordered" evidence="1">
    <location>
        <begin position="27"/>
        <end position="63"/>
    </location>
</feature>
<feature type="compositionally biased region" description="Low complexity" evidence="1">
    <location>
        <begin position="318"/>
        <end position="331"/>
    </location>
</feature>
<evidence type="ECO:0000256" key="1">
    <source>
        <dbReference type="SAM" id="MobiDB-lite"/>
    </source>
</evidence>
<gene>
    <name evidence="2" type="ORF">IV203_005475</name>
</gene>
<feature type="compositionally biased region" description="Basic and acidic residues" evidence="1">
    <location>
        <begin position="130"/>
        <end position="143"/>
    </location>
</feature>
<comment type="caution">
    <text evidence="2">The sequence shown here is derived from an EMBL/GenBank/DDBJ whole genome shotgun (WGS) entry which is preliminary data.</text>
</comment>
<feature type="region of interest" description="Disordered" evidence="1">
    <location>
        <begin position="112"/>
        <end position="146"/>
    </location>
</feature>
<name>A0A9K3PG39_9STRA</name>
<organism evidence="2 3">
    <name type="scientific">Nitzschia inconspicua</name>
    <dbReference type="NCBI Taxonomy" id="303405"/>
    <lineage>
        <taxon>Eukaryota</taxon>
        <taxon>Sar</taxon>
        <taxon>Stramenopiles</taxon>
        <taxon>Ochrophyta</taxon>
        <taxon>Bacillariophyta</taxon>
        <taxon>Bacillariophyceae</taxon>
        <taxon>Bacillariophycidae</taxon>
        <taxon>Bacillariales</taxon>
        <taxon>Bacillariaceae</taxon>
        <taxon>Nitzschia</taxon>
    </lineage>
</organism>
<dbReference type="AlphaFoldDB" id="A0A9K3PG39"/>
<feature type="region of interest" description="Disordered" evidence="1">
    <location>
        <begin position="262"/>
        <end position="292"/>
    </location>
</feature>
<proteinExistence type="predicted"/>
<feature type="region of interest" description="Disordered" evidence="1">
    <location>
        <begin position="318"/>
        <end position="384"/>
    </location>
</feature>
<evidence type="ECO:0000313" key="3">
    <source>
        <dbReference type="Proteomes" id="UP000693970"/>
    </source>
</evidence>